<evidence type="ECO:0000313" key="2">
    <source>
        <dbReference type="Proteomes" id="UP000594430"/>
    </source>
</evidence>
<evidence type="ECO:0000313" key="1">
    <source>
        <dbReference type="EMBL" id="QPH49819.1"/>
    </source>
</evidence>
<organism evidence="1 2">
    <name type="scientific">Pseudomonas fulva</name>
    <dbReference type="NCBI Taxonomy" id="47880"/>
    <lineage>
        <taxon>Bacteria</taxon>
        <taxon>Pseudomonadati</taxon>
        <taxon>Pseudomonadota</taxon>
        <taxon>Gammaproteobacteria</taxon>
        <taxon>Pseudomonadales</taxon>
        <taxon>Pseudomonadaceae</taxon>
        <taxon>Pseudomonas</taxon>
    </lineage>
</organism>
<accession>A0A7S9LIR2</accession>
<dbReference type="RefSeq" id="WP_128610884.1">
    <property type="nucleotide sequence ID" value="NZ_CANLYG010000017.1"/>
</dbReference>
<protein>
    <submittedName>
        <fullName evidence="1">Uncharacterized protein</fullName>
    </submittedName>
</protein>
<reference evidence="1 2" key="1">
    <citation type="submission" date="2020-11" db="EMBL/GenBank/DDBJ databases">
        <title>Pseudomonas fulva producing VIM-24.</title>
        <authorList>
            <person name="Liu S."/>
        </authorList>
    </citation>
    <scope>NUCLEOTIDE SEQUENCE [LARGE SCALE GENOMIC DNA]</scope>
    <source>
        <strain evidence="1 2">ZDHY414</strain>
    </source>
</reference>
<dbReference type="Proteomes" id="UP000594430">
    <property type="component" value="Chromosome"/>
</dbReference>
<name>A0A7S9LIR2_9PSED</name>
<proteinExistence type="predicted"/>
<sequence>MPYVAINLTNDYDPDNKTRFTTLEQAKERIQAGLRQFPSHRFVTAELLEEFTAEVVITGSEPAKPDPVPDESTEA</sequence>
<dbReference type="EMBL" id="CP064946">
    <property type="protein sequence ID" value="QPH49819.1"/>
    <property type="molecule type" value="Genomic_DNA"/>
</dbReference>
<dbReference type="AlphaFoldDB" id="A0A7S9LIR2"/>
<gene>
    <name evidence="1" type="ORF">IZU98_03555</name>
</gene>